<organism evidence="1 2">
    <name type="scientific">Pseudoalteromonas luteoviolacea S4054</name>
    <dbReference type="NCBI Taxonomy" id="1129367"/>
    <lineage>
        <taxon>Bacteria</taxon>
        <taxon>Pseudomonadati</taxon>
        <taxon>Pseudomonadota</taxon>
        <taxon>Gammaproteobacteria</taxon>
        <taxon>Alteromonadales</taxon>
        <taxon>Pseudoalteromonadaceae</taxon>
        <taxon>Pseudoalteromonas</taxon>
    </lineage>
</organism>
<evidence type="ECO:0000313" key="2">
    <source>
        <dbReference type="Proteomes" id="UP000033434"/>
    </source>
</evidence>
<dbReference type="EMBL" id="AUXW01000090">
    <property type="protein sequence ID" value="KKE84861.1"/>
    <property type="molecule type" value="Genomic_DNA"/>
</dbReference>
<comment type="caution">
    <text evidence="1">The sequence shown here is derived from an EMBL/GenBank/DDBJ whole genome shotgun (WGS) entry which is preliminary data.</text>
</comment>
<dbReference type="RefSeq" id="WP_046354872.1">
    <property type="nucleotide sequence ID" value="NZ_AUXW01000090.1"/>
</dbReference>
<reference evidence="1 2" key="1">
    <citation type="journal article" date="2015" name="BMC Genomics">
        <title>Genome mining reveals unlocked bioactive potential of marine Gram-negative bacteria.</title>
        <authorList>
            <person name="Machado H."/>
            <person name="Sonnenschein E.C."/>
            <person name="Melchiorsen J."/>
            <person name="Gram L."/>
        </authorList>
    </citation>
    <scope>NUCLEOTIDE SEQUENCE [LARGE SCALE GENOMIC DNA]</scope>
    <source>
        <strain evidence="1 2">S4054</strain>
    </source>
</reference>
<dbReference type="Proteomes" id="UP000033434">
    <property type="component" value="Unassembled WGS sequence"/>
</dbReference>
<sequence>MFNRGIALVAILACALLTIKYFSELTKQVALEKELEKIQIYRETIAGVNHLVKNLQSNFLIINHSEKLKEDLGEETIHALNASSREVRDILDKLGELEDVTPEVISDIAYSNVNQTK</sequence>
<dbReference type="AlphaFoldDB" id="A0A0F6AGF7"/>
<proteinExistence type="predicted"/>
<dbReference type="PATRIC" id="fig|1129367.4.peg.1064"/>
<evidence type="ECO:0000313" key="1">
    <source>
        <dbReference type="EMBL" id="KKE84861.1"/>
    </source>
</evidence>
<accession>A0A0F6AGF7</accession>
<gene>
    <name evidence="1" type="ORF">N479_07125</name>
</gene>
<name>A0A0F6AGF7_9GAMM</name>
<protein>
    <submittedName>
        <fullName evidence="1">Uncharacterized protein</fullName>
    </submittedName>
</protein>